<reference evidence="15" key="1">
    <citation type="submission" date="2022-11" db="UniProtKB">
        <authorList>
            <consortium name="WormBaseParasite"/>
        </authorList>
    </citation>
    <scope>IDENTIFICATION</scope>
</reference>
<dbReference type="GO" id="GO:0005764">
    <property type="term" value="C:lysosome"/>
    <property type="evidence" value="ECO:0007669"/>
    <property type="project" value="TreeGrafter"/>
</dbReference>
<accession>A0A914DLI8</accession>
<dbReference type="GO" id="GO:0005576">
    <property type="term" value="C:extracellular region"/>
    <property type="evidence" value="ECO:0007669"/>
    <property type="project" value="UniProtKB-SubCell"/>
</dbReference>
<proteinExistence type="inferred from homology"/>
<name>A0A914DLI8_9BILA</name>
<dbReference type="PANTHER" id="PTHR47966">
    <property type="entry name" value="BETA-SITE APP-CLEAVING ENZYME, ISOFORM A-RELATED"/>
    <property type="match status" value="1"/>
</dbReference>
<feature type="disulfide bond" evidence="11">
    <location>
        <begin position="408"/>
        <end position="441"/>
    </location>
</feature>
<evidence type="ECO:0000256" key="2">
    <source>
        <dbReference type="ARBA" id="ARBA00007447"/>
    </source>
</evidence>
<keyword evidence="3" id="KW-0964">Secreted</keyword>
<dbReference type="InterPro" id="IPR001461">
    <property type="entry name" value="Aspartic_peptidase_A1"/>
</dbReference>
<evidence type="ECO:0000256" key="4">
    <source>
        <dbReference type="ARBA" id="ARBA00022670"/>
    </source>
</evidence>
<dbReference type="Proteomes" id="UP000887540">
    <property type="component" value="Unplaced"/>
</dbReference>
<keyword evidence="6" id="KW-0064">Aspartyl protease</keyword>
<feature type="signal peptide" evidence="12">
    <location>
        <begin position="1"/>
        <end position="18"/>
    </location>
</feature>
<dbReference type="FunFam" id="2.40.70.10:FF:000058">
    <property type="entry name" value="ASpartyl Protease"/>
    <property type="match status" value="1"/>
</dbReference>
<keyword evidence="7" id="KW-0378">Hydrolase</keyword>
<dbReference type="SUPFAM" id="SSF50630">
    <property type="entry name" value="Acid proteases"/>
    <property type="match status" value="1"/>
</dbReference>
<evidence type="ECO:0000256" key="11">
    <source>
        <dbReference type="PIRSR" id="PIRSR601461-2"/>
    </source>
</evidence>
<keyword evidence="14" id="KW-1185">Reference proteome</keyword>
<evidence type="ECO:0000256" key="5">
    <source>
        <dbReference type="ARBA" id="ARBA00022729"/>
    </source>
</evidence>
<dbReference type="GO" id="GO:0006508">
    <property type="term" value="P:proteolysis"/>
    <property type="evidence" value="ECO:0007669"/>
    <property type="project" value="UniProtKB-KW"/>
</dbReference>
<comment type="similarity">
    <text evidence="2">Belongs to the peptidase A1 family.</text>
</comment>
<protein>
    <submittedName>
        <fullName evidence="15">Peptidase A1 domain-containing protein</fullName>
    </submittedName>
</protein>
<feature type="chain" id="PRO_5037271717" evidence="12">
    <location>
        <begin position="19"/>
        <end position="488"/>
    </location>
</feature>
<evidence type="ECO:0000256" key="1">
    <source>
        <dbReference type="ARBA" id="ARBA00004613"/>
    </source>
</evidence>
<feature type="disulfide bond" evidence="11">
    <location>
        <begin position="148"/>
        <end position="185"/>
    </location>
</feature>
<evidence type="ECO:0000256" key="9">
    <source>
        <dbReference type="ARBA" id="ARBA00023180"/>
    </source>
</evidence>
<keyword evidence="4" id="KW-0645">Protease</keyword>
<evidence type="ECO:0000313" key="15">
    <source>
        <dbReference type="WBParaSite" id="ACRNAN_scaffold3127.g32656.t1"/>
    </source>
</evidence>
<keyword evidence="5 12" id="KW-0732">Signal</keyword>
<dbReference type="CDD" id="cd05471">
    <property type="entry name" value="pepsin_like"/>
    <property type="match status" value="1"/>
</dbReference>
<evidence type="ECO:0000259" key="13">
    <source>
        <dbReference type="PROSITE" id="PS51767"/>
    </source>
</evidence>
<dbReference type="InterPro" id="IPR021109">
    <property type="entry name" value="Peptidase_aspartic_dom_sf"/>
</dbReference>
<evidence type="ECO:0000256" key="12">
    <source>
        <dbReference type="SAM" id="SignalP"/>
    </source>
</evidence>
<keyword evidence="9" id="KW-0325">Glycoprotein</keyword>
<evidence type="ECO:0000256" key="3">
    <source>
        <dbReference type="ARBA" id="ARBA00022525"/>
    </source>
</evidence>
<dbReference type="PRINTS" id="PR00792">
    <property type="entry name" value="PEPSIN"/>
</dbReference>
<keyword evidence="8 11" id="KW-1015">Disulfide bond</keyword>
<dbReference type="PANTHER" id="PTHR47966:SF45">
    <property type="entry name" value="PEPTIDASE A1 DOMAIN-CONTAINING PROTEIN"/>
    <property type="match status" value="1"/>
</dbReference>
<dbReference type="Gene3D" id="2.40.70.10">
    <property type="entry name" value="Acid Proteases"/>
    <property type="match status" value="2"/>
</dbReference>
<dbReference type="WBParaSite" id="ACRNAN_scaffold3127.g32656.t1">
    <property type="protein sequence ID" value="ACRNAN_scaffold3127.g32656.t1"/>
    <property type="gene ID" value="ACRNAN_scaffold3127.g32656"/>
</dbReference>
<sequence length="488" mass="54551">MNVLRLLIFSIIFGCIYAAVHQVTLKKIESFRHRLVRTGKWAEYKKKKEAIKASRALFKPDIKPRKLETHKKIEKADFHDFEDHPFHKAAHPKRLHTKPKFHASVSQNVNDYEDVEYVGNITIGTPPQTFQVIMDTGSANLWIPDLTCGMNGSCDKVCYTNQALCTVLCLESCCQYNDTTTNQRCGGKHYFDSTKSSTYQKNGQTFDVQYGTGEAEGFLGVDTVRLGDTGTNQLVIPTTTFGQAVELDDFFEQDTDIDGIIGLAFQSLAVDNVVPPLINAINQHLLDQPLFMVALYEKGNLDNVAGGVFTYGGLDTTNCGPVIAYYKLSNALYFQYEFDYVQIGPGSGITWESCIDDYNQYGEPNCPWTAISDTGTSFIGGPQSSTDNIAAEVGAEWDDEDEVYYIPCDSKAQDILIFFDDKKSYTIKAKELIVDAGNGKCYWAFFPMGEGDGYNPNWIFGDPFIRSYCHVFDLGQQRVGLAQSLVNN</sequence>
<dbReference type="GO" id="GO:0004190">
    <property type="term" value="F:aspartic-type endopeptidase activity"/>
    <property type="evidence" value="ECO:0007669"/>
    <property type="project" value="UniProtKB-KW"/>
</dbReference>
<comment type="subcellular location">
    <subcellularLocation>
        <location evidence="1">Secreted</location>
    </subcellularLocation>
</comment>
<dbReference type="InterPro" id="IPR033121">
    <property type="entry name" value="PEPTIDASE_A1"/>
</dbReference>
<feature type="domain" description="Peptidase A1" evidence="13">
    <location>
        <begin position="117"/>
        <end position="482"/>
    </location>
</feature>
<evidence type="ECO:0000256" key="6">
    <source>
        <dbReference type="ARBA" id="ARBA00022750"/>
    </source>
</evidence>
<evidence type="ECO:0000256" key="8">
    <source>
        <dbReference type="ARBA" id="ARBA00023157"/>
    </source>
</evidence>
<organism evidence="14 15">
    <name type="scientific">Acrobeloides nanus</name>
    <dbReference type="NCBI Taxonomy" id="290746"/>
    <lineage>
        <taxon>Eukaryota</taxon>
        <taxon>Metazoa</taxon>
        <taxon>Ecdysozoa</taxon>
        <taxon>Nematoda</taxon>
        <taxon>Chromadorea</taxon>
        <taxon>Rhabditida</taxon>
        <taxon>Tylenchina</taxon>
        <taxon>Cephalobomorpha</taxon>
        <taxon>Cephaloboidea</taxon>
        <taxon>Cephalobidae</taxon>
        <taxon>Acrobeloides</taxon>
    </lineage>
</organism>
<dbReference type="InterPro" id="IPR034164">
    <property type="entry name" value="Pepsin-like_dom"/>
</dbReference>
<dbReference type="Pfam" id="PF00026">
    <property type="entry name" value="Asp"/>
    <property type="match status" value="1"/>
</dbReference>
<evidence type="ECO:0000256" key="10">
    <source>
        <dbReference type="PIRSR" id="PIRSR601461-1"/>
    </source>
</evidence>
<feature type="active site" evidence="10">
    <location>
        <position position="373"/>
    </location>
</feature>
<dbReference type="AlphaFoldDB" id="A0A914DLI8"/>
<dbReference type="PROSITE" id="PS51767">
    <property type="entry name" value="PEPTIDASE_A1"/>
    <property type="match status" value="1"/>
</dbReference>
<evidence type="ECO:0000313" key="14">
    <source>
        <dbReference type="Proteomes" id="UP000887540"/>
    </source>
</evidence>
<evidence type="ECO:0000256" key="7">
    <source>
        <dbReference type="ARBA" id="ARBA00022801"/>
    </source>
</evidence>
<feature type="active site" evidence="10">
    <location>
        <position position="135"/>
    </location>
</feature>